<evidence type="ECO:0000313" key="3">
    <source>
        <dbReference type="Proteomes" id="UP000052020"/>
    </source>
</evidence>
<feature type="region of interest" description="Disordered" evidence="1">
    <location>
        <begin position="25"/>
        <end position="48"/>
    </location>
</feature>
<dbReference type="EMBL" id="LIZY01000022">
    <property type="protein sequence ID" value="KPJ64540.1"/>
    <property type="molecule type" value="Genomic_DNA"/>
</dbReference>
<proteinExistence type="predicted"/>
<feature type="compositionally biased region" description="Basic and acidic residues" evidence="1">
    <location>
        <begin position="31"/>
        <end position="45"/>
    </location>
</feature>
<evidence type="ECO:0000313" key="2">
    <source>
        <dbReference type="EMBL" id="KPJ64540.1"/>
    </source>
</evidence>
<dbReference type="Proteomes" id="UP000052020">
    <property type="component" value="Unassembled WGS sequence"/>
</dbReference>
<accession>A0A0S7XRM2</accession>
<name>A0A0S7XRM2_9BACT</name>
<organism evidence="2 3">
    <name type="scientific">candidate division KD3-62 bacterium DG_56</name>
    <dbReference type="NCBI Taxonomy" id="1704032"/>
    <lineage>
        <taxon>Bacteria</taxon>
        <taxon>candidate division KD3-62</taxon>
    </lineage>
</organism>
<gene>
    <name evidence="2" type="ORF">AMK68_01425</name>
</gene>
<dbReference type="AlphaFoldDB" id="A0A0S7XRM2"/>
<evidence type="ECO:0000256" key="1">
    <source>
        <dbReference type="SAM" id="MobiDB-lite"/>
    </source>
</evidence>
<sequence>MVVMVRVRGVVVLLGALALAGGIGPSSRGVRANDTEATTADRGEQPRALLPPGCEAQWDNYQNELKDEPLGIERPGEGETAAPGARVDCIATELHDADHRYDPDVPGGERNDSWHLDTVHYQWSAVWTNTGRPAGSWKGAVSTGRVVTWIAPADEGEVTIRLRTYDEAALPADECGSRDDEDPLIKEVRLAVSRGVTPSDLAIVSADPPHFVMLGERLRDQSHTFFPSPLSIAYENADQAHPVTVTVTYRPTWAPTRIVKTITQHADASPVVIRWDGSIDPGGVDTFKYGAYVTFDVRLSQPGHPPVYYRSGQLYLRAEGAKYDTNEVDMVKVGEGSVVTLRYWYELSEAPRPNSVVIYAYQHFQRLARYPETGGLSMQSIPRSEPLALRVKVPTREQPFVRLLIVGYDNHADEYQDKRAKPMLVWD</sequence>
<protein>
    <submittedName>
        <fullName evidence="2">Uncharacterized protein</fullName>
    </submittedName>
</protein>
<comment type="caution">
    <text evidence="2">The sequence shown here is derived from an EMBL/GenBank/DDBJ whole genome shotgun (WGS) entry which is preliminary data.</text>
</comment>
<reference evidence="2 3" key="1">
    <citation type="journal article" date="2015" name="Microbiome">
        <title>Genomic resolution of linkages in carbon, nitrogen, and sulfur cycling among widespread estuary sediment bacteria.</title>
        <authorList>
            <person name="Baker B.J."/>
            <person name="Lazar C.S."/>
            <person name="Teske A.P."/>
            <person name="Dick G.J."/>
        </authorList>
    </citation>
    <scope>NUCLEOTIDE SEQUENCE [LARGE SCALE GENOMIC DNA]</scope>
    <source>
        <strain evidence="2">DG_56</strain>
    </source>
</reference>